<dbReference type="Proteomes" id="UP000029646">
    <property type="component" value="Unassembled WGS sequence"/>
</dbReference>
<evidence type="ECO:0000313" key="5">
    <source>
        <dbReference type="Proteomes" id="UP000029641"/>
    </source>
</evidence>
<evidence type="ECO:0000256" key="1">
    <source>
        <dbReference type="SAM" id="Phobius"/>
    </source>
</evidence>
<evidence type="ECO:0000313" key="4">
    <source>
        <dbReference type="EMBL" id="GAL89509.1"/>
    </source>
</evidence>
<dbReference type="Proteomes" id="UP000030184">
    <property type="component" value="Unassembled WGS sequence"/>
</dbReference>
<dbReference type="Proteomes" id="UP000029641">
    <property type="component" value="Unassembled WGS sequence"/>
</dbReference>
<gene>
    <name evidence="2" type="ORF">JCM19301_1980</name>
    <name evidence="3" type="ORF">JCM19302_3613</name>
    <name evidence="4" type="ORF">JCM19538_1746</name>
</gene>
<keyword evidence="6" id="KW-1185">Reference proteome</keyword>
<dbReference type="EMBL" id="BBNY01000010">
    <property type="protein sequence ID" value="GAL89509.1"/>
    <property type="molecule type" value="Genomic_DNA"/>
</dbReference>
<reference evidence="6" key="1">
    <citation type="journal article" date="2014" name="Genome Announc.">
        <title>Draft Genome Sequence of Marine Flavobacterium Jejuia pallidilutea Strain 11shimoA1 and Pigmentation Mutants.</title>
        <authorList>
            <person name="Takatani N."/>
            <person name="Nakanishi M."/>
            <person name="Meirelles P."/>
            <person name="Mino S."/>
            <person name="Suda W."/>
            <person name="Oshima K."/>
            <person name="Hattori M."/>
            <person name="Ohkuma M."/>
            <person name="Hosokawa M."/>
            <person name="Miyashita K."/>
            <person name="Thompson F.L."/>
            <person name="Niwa A."/>
            <person name="Sawabe T."/>
            <person name="Sawabe T."/>
        </authorList>
    </citation>
    <scope>NUCLEOTIDE SEQUENCE [LARGE SCALE GENOMIC DNA]</scope>
    <source>
        <strain evidence="6">JCM 19538</strain>
    </source>
</reference>
<proteinExistence type="predicted"/>
<dbReference type="EMBL" id="BBNS01000023">
    <property type="protein sequence ID" value="GAL72335.1"/>
    <property type="molecule type" value="Genomic_DNA"/>
</dbReference>
<comment type="caution">
    <text evidence="2">The sequence shown here is derived from an EMBL/GenBank/DDBJ whole genome shotgun (WGS) entry which is preliminary data.</text>
</comment>
<feature type="transmembrane region" description="Helical" evidence="1">
    <location>
        <begin position="6"/>
        <end position="30"/>
    </location>
</feature>
<sequence>MVLVLVILGLIFMHFVFKFVKTCALFLLLWHGAFKVYY</sequence>
<evidence type="ECO:0000313" key="3">
    <source>
        <dbReference type="EMBL" id="GAL72335.1"/>
    </source>
</evidence>
<organism evidence="2 5">
    <name type="scientific">Jejuia pallidilutea</name>
    <dbReference type="NCBI Taxonomy" id="504487"/>
    <lineage>
        <taxon>Bacteria</taxon>
        <taxon>Pseudomonadati</taxon>
        <taxon>Bacteroidota</taxon>
        <taxon>Flavobacteriia</taxon>
        <taxon>Flavobacteriales</taxon>
        <taxon>Flavobacteriaceae</taxon>
        <taxon>Jejuia</taxon>
    </lineage>
</organism>
<evidence type="ECO:0000313" key="2">
    <source>
        <dbReference type="EMBL" id="GAL68373.1"/>
    </source>
</evidence>
<dbReference type="AlphaFoldDB" id="A0A090VWM4"/>
<keyword evidence="1" id="KW-0812">Transmembrane</keyword>
<name>A0A090VWM4_9FLAO</name>
<keyword evidence="1" id="KW-0472">Membrane</keyword>
<dbReference type="EMBL" id="BBNR01000019">
    <property type="protein sequence ID" value="GAL68373.1"/>
    <property type="molecule type" value="Genomic_DNA"/>
</dbReference>
<keyword evidence="1" id="KW-1133">Transmembrane helix</keyword>
<protein>
    <submittedName>
        <fullName evidence="2">Uncharacterized protein</fullName>
    </submittedName>
</protein>
<evidence type="ECO:0000313" key="6">
    <source>
        <dbReference type="Proteomes" id="UP000030184"/>
    </source>
</evidence>
<accession>A0A090VWM4</accession>